<dbReference type="RefSeq" id="WP_119720837.1">
    <property type="nucleotide sequence ID" value="NZ_AP011526.1"/>
</dbReference>
<dbReference type="AlphaFoldDB" id="A0A2Z5PFC1"/>
<proteinExistence type="predicted"/>
<name>A0A2Z5PFC1_METMI</name>
<reference evidence="1 2" key="1">
    <citation type="submission" date="2009-06" db="EMBL/GenBank/DDBJ databases">
        <title>Molecular Evidence for Microbiologically Influenced Corrosion from genome of Methanogen.</title>
        <authorList>
            <person name="Ito N."/>
            <person name="Tsurumaru H."/>
            <person name="Shimizu A."/>
            <person name="Harada T."/>
            <person name="Hosoyama A."/>
            <person name="Horikawa H."/>
            <person name="Wakai S."/>
            <person name="Sasaki K."/>
            <person name="Nishijima K."/>
            <person name="Ataku H."/>
            <person name="Yamazaki J."/>
            <person name="Mise M."/>
            <person name="Yamazaki S."/>
            <person name="Tanikawa S."/>
            <person name="Harayama S."/>
            <person name="Fujita N."/>
        </authorList>
    </citation>
    <scope>NUCLEOTIDE SEQUENCE [LARGE SCALE GENOMIC DNA]</scope>
    <source>
        <strain evidence="2">KA1 ( NBRC 102054)</strain>
    </source>
</reference>
<evidence type="ECO:0000313" key="1">
    <source>
        <dbReference type="EMBL" id="BAP60913.1"/>
    </source>
</evidence>
<evidence type="ECO:0000313" key="2">
    <source>
        <dbReference type="Proteomes" id="UP000264208"/>
    </source>
</evidence>
<sequence>MENELNGTFEENNEKMVVVRIFSNNYWSTLGMIEEHGESIPLELYPHEEDLGSRYSKEMDNLLDSFNEDPVEKIRYCDRSYELWAFPYHEDEVAINGYYQYKWWLEEFITEWGFSKDSIRSTYDYQGYGVPLMDYACGNVICMVALKITEEKYNEIKSDLEKKYSSVGIMDYENN</sequence>
<dbReference type="EMBL" id="AP011526">
    <property type="protein sequence ID" value="BAP60913.1"/>
    <property type="molecule type" value="Genomic_DNA"/>
</dbReference>
<accession>A0A2Z5PFC1</accession>
<dbReference type="GeneID" id="37875274"/>
<protein>
    <submittedName>
        <fullName evidence="1">Uncharacterized protein</fullName>
    </submittedName>
</protein>
<dbReference type="KEGG" id="mmak:MMKA1_07960"/>
<dbReference type="Proteomes" id="UP000264208">
    <property type="component" value="Chromosome"/>
</dbReference>
<gene>
    <name evidence="1" type="ORF">MMKA1_07960</name>
</gene>
<organism evidence="1 2">
    <name type="scientific">Methanococcus maripaludis KA1</name>
    <dbReference type="NCBI Taxonomy" id="637914"/>
    <lineage>
        <taxon>Archaea</taxon>
        <taxon>Methanobacteriati</taxon>
        <taxon>Methanobacteriota</taxon>
        <taxon>Methanomada group</taxon>
        <taxon>Methanococci</taxon>
        <taxon>Methanococcales</taxon>
        <taxon>Methanococcaceae</taxon>
        <taxon>Methanococcus</taxon>
    </lineage>
</organism>